<accession>A0A7J6P7P5</accession>
<dbReference type="EMBL" id="JABANP010000065">
    <property type="protein sequence ID" value="KAF4692128.1"/>
    <property type="molecule type" value="Genomic_DNA"/>
</dbReference>
<name>A0A7J6P7P5_PEROL</name>
<evidence type="ECO:0000313" key="2">
    <source>
        <dbReference type="EMBL" id="KAF4692128.1"/>
    </source>
</evidence>
<sequence>MVEAQRPHVYPNLGFQAQLTELQKYLGSEQNPGNRKVVERACALCTIDVIKSIKSRIRDGLAEVDHKVDAILDDNLQLQRAVMWKRLGLFFENLHKYRVVVEDEELINDAAKAAKQLESLGTVFASSIEGVRYAKAVADEIRGWMGICEQAINAHRLMDAQQEDDDGEKKKKKKDKKKKSKDAHRHEHKKGHRVKSDREEERNDRYRERRRSGRSRERSRSRDGRRRSRSRSGSRRERVRRESKHEERRQR</sequence>
<protein>
    <submittedName>
        <fullName evidence="2">Uncharacterized protein</fullName>
    </submittedName>
</protein>
<comment type="caution">
    <text evidence="2">The sequence shown here is derived from an EMBL/GenBank/DDBJ whole genome shotgun (WGS) entry which is preliminary data.</text>
</comment>
<dbReference type="OrthoDB" id="2017893at2759"/>
<feature type="compositionally biased region" description="Basic residues" evidence="1">
    <location>
        <begin position="170"/>
        <end position="193"/>
    </location>
</feature>
<organism evidence="2 3">
    <name type="scientific">Perkinsus olseni</name>
    <name type="common">Perkinsus atlanticus</name>
    <dbReference type="NCBI Taxonomy" id="32597"/>
    <lineage>
        <taxon>Eukaryota</taxon>
        <taxon>Sar</taxon>
        <taxon>Alveolata</taxon>
        <taxon>Perkinsozoa</taxon>
        <taxon>Perkinsea</taxon>
        <taxon>Perkinsida</taxon>
        <taxon>Perkinsidae</taxon>
        <taxon>Perkinsus</taxon>
    </lineage>
</organism>
<evidence type="ECO:0000313" key="3">
    <source>
        <dbReference type="Proteomes" id="UP000541610"/>
    </source>
</evidence>
<reference evidence="2 3" key="1">
    <citation type="submission" date="2020-04" db="EMBL/GenBank/DDBJ databases">
        <title>Perkinsus olseni comparative genomics.</title>
        <authorList>
            <person name="Bogema D.R."/>
        </authorList>
    </citation>
    <scope>NUCLEOTIDE SEQUENCE [LARGE SCALE GENOMIC DNA]</scope>
    <source>
        <strain evidence="2">00978-12</strain>
    </source>
</reference>
<dbReference type="AlphaFoldDB" id="A0A7J6P7P5"/>
<gene>
    <name evidence="2" type="ORF">FOZ60_014082</name>
</gene>
<proteinExistence type="predicted"/>
<feature type="compositionally biased region" description="Basic and acidic residues" evidence="1">
    <location>
        <begin position="234"/>
        <end position="251"/>
    </location>
</feature>
<feature type="region of interest" description="Disordered" evidence="1">
    <location>
        <begin position="159"/>
        <end position="251"/>
    </location>
</feature>
<feature type="compositionally biased region" description="Basic and acidic residues" evidence="1">
    <location>
        <begin position="194"/>
        <end position="207"/>
    </location>
</feature>
<evidence type="ECO:0000256" key="1">
    <source>
        <dbReference type="SAM" id="MobiDB-lite"/>
    </source>
</evidence>
<dbReference type="Proteomes" id="UP000541610">
    <property type="component" value="Unassembled WGS sequence"/>
</dbReference>
<feature type="compositionally biased region" description="Basic residues" evidence="1">
    <location>
        <begin position="223"/>
        <end position="233"/>
    </location>
</feature>